<dbReference type="InterPro" id="IPR036990">
    <property type="entry name" value="M14A-like_propep"/>
</dbReference>
<dbReference type="Pfam" id="PF02244">
    <property type="entry name" value="Propep_M14"/>
    <property type="match status" value="1"/>
</dbReference>
<proteinExistence type="inferred from homology"/>
<dbReference type="InterPro" id="IPR003146">
    <property type="entry name" value="M14A_act_pep"/>
</dbReference>
<keyword evidence="8" id="KW-0862">Zinc</keyword>
<dbReference type="SMART" id="SM00631">
    <property type="entry name" value="Zn_pept"/>
    <property type="match status" value="1"/>
</dbReference>
<dbReference type="RefSeq" id="XP_011209793.2">
    <property type="nucleotide sequence ID" value="XM_011211491.3"/>
</dbReference>
<reference evidence="15" key="1">
    <citation type="submission" date="2025-08" db="UniProtKB">
        <authorList>
            <consortium name="RefSeq"/>
        </authorList>
    </citation>
    <scope>IDENTIFICATION</scope>
    <source>
        <tissue evidence="15">Adult</tissue>
    </source>
</reference>
<protein>
    <submittedName>
        <fullName evidence="15">Carboxypeptidase B</fullName>
    </submittedName>
</protein>
<organism evidence="14 15">
    <name type="scientific">Bactrocera dorsalis</name>
    <name type="common">Oriental fruit fly</name>
    <name type="synonym">Dacus dorsalis</name>
    <dbReference type="NCBI Taxonomy" id="27457"/>
    <lineage>
        <taxon>Eukaryota</taxon>
        <taxon>Metazoa</taxon>
        <taxon>Ecdysozoa</taxon>
        <taxon>Arthropoda</taxon>
        <taxon>Hexapoda</taxon>
        <taxon>Insecta</taxon>
        <taxon>Pterygota</taxon>
        <taxon>Neoptera</taxon>
        <taxon>Endopterygota</taxon>
        <taxon>Diptera</taxon>
        <taxon>Brachycera</taxon>
        <taxon>Muscomorpha</taxon>
        <taxon>Tephritoidea</taxon>
        <taxon>Tephritidae</taxon>
        <taxon>Bactrocera</taxon>
        <taxon>Bactrocera</taxon>
    </lineage>
</organism>
<dbReference type="GO" id="GO:0005615">
    <property type="term" value="C:extracellular space"/>
    <property type="evidence" value="ECO:0007669"/>
    <property type="project" value="TreeGrafter"/>
</dbReference>
<keyword evidence="6 12" id="KW-0732">Signal</keyword>
<dbReference type="SUPFAM" id="SSF53187">
    <property type="entry name" value="Zn-dependent exopeptidases"/>
    <property type="match status" value="1"/>
</dbReference>
<evidence type="ECO:0000313" key="15">
    <source>
        <dbReference type="RefSeq" id="XP_011209793.2"/>
    </source>
</evidence>
<keyword evidence="10" id="KW-1015">Disulfide bond</keyword>
<comment type="similarity">
    <text evidence="2 11">Belongs to the peptidase M14 family.</text>
</comment>
<evidence type="ECO:0000313" key="14">
    <source>
        <dbReference type="Proteomes" id="UP001652620"/>
    </source>
</evidence>
<evidence type="ECO:0000256" key="7">
    <source>
        <dbReference type="ARBA" id="ARBA00022801"/>
    </source>
</evidence>
<dbReference type="Proteomes" id="UP001652620">
    <property type="component" value="Chromosome 5"/>
</dbReference>
<dbReference type="KEGG" id="bdr:105230608"/>
<dbReference type="GO" id="GO:0008270">
    <property type="term" value="F:zinc ion binding"/>
    <property type="evidence" value="ECO:0007669"/>
    <property type="project" value="InterPro"/>
</dbReference>
<accession>A0A6I9VIE2</accession>
<keyword evidence="4" id="KW-0645">Protease</keyword>
<evidence type="ECO:0000256" key="1">
    <source>
        <dbReference type="ARBA" id="ARBA00001947"/>
    </source>
</evidence>
<dbReference type="InParanoid" id="A0A6I9VIE2"/>
<gene>
    <name evidence="15" type="primary">LOC105230608</name>
</gene>
<evidence type="ECO:0000256" key="5">
    <source>
        <dbReference type="ARBA" id="ARBA00022723"/>
    </source>
</evidence>
<feature type="chain" id="PRO_5046724890" evidence="12">
    <location>
        <begin position="19"/>
        <end position="426"/>
    </location>
</feature>
<keyword evidence="3 15" id="KW-0121">Carboxypeptidase</keyword>
<keyword evidence="9" id="KW-0482">Metalloprotease</keyword>
<dbReference type="AlphaFoldDB" id="A0A6I9VIE2"/>
<dbReference type="PRINTS" id="PR00765">
    <property type="entry name" value="CRBOXYPTASEA"/>
</dbReference>
<dbReference type="FunCoup" id="A0A6I9VIE2">
    <property type="interactions" value="37"/>
</dbReference>
<evidence type="ECO:0000259" key="13">
    <source>
        <dbReference type="PROSITE" id="PS52035"/>
    </source>
</evidence>
<keyword evidence="14" id="KW-1185">Reference proteome</keyword>
<keyword evidence="5" id="KW-0479">Metal-binding</keyword>
<dbReference type="Gene3D" id="3.30.70.340">
    <property type="entry name" value="Metallocarboxypeptidase-like"/>
    <property type="match status" value="1"/>
</dbReference>
<evidence type="ECO:0000256" key="10">
    <source>
        <dbReference type="ARBA" id="ARBA00023157"/>
    </source>
</evidence>
<dbReference type="InterPro" id="IPR000834">
    <property type="entry name" value="Peptidase_M14"/>
</dbReference>
<evidence type="ECO:0000256" key="2">
    <source>
        <dbReference type="ARBA" id="ARBA00005988"/>
    </source>
</evidence>
<dbReference type="CDD" id="cd03860">
    <property type="entry name" value="M14_CP_A-B_like"/>
    <property type="match status" value="1"/>
</dbReference>
<dbReference type="GO" id="GO:0004181">
    <property type="term" value="F:metallocarboxypeptidase activity"/>
    <property type="evidence" value="ECO:0007669"/>
    <property type="project" value="InterPro"/>
</dbReference>
<dbReference type="SUPFAM" id="SSF54897">
    <property type="entry name" value="Protease propeptides/inhibitors"/>
    <property type="match status" value="1"/>
</dbReference>
<dbReference type="Gene3D" id="3.40.630.10">
    <property type="entry name" value="Zn peptidases"/>
    <property type="match status" value="1"/>
</dbReference>
<keyword evidence="7" id="KW-0378">Hydrolase</keyword>
<evidence type="ECO:0000256" key="9">
    <source>
        <dbReference type="ARBA" id="ARBA00023049"/>
    </source>
</evidence>
<dbReference type="GeneID" id="105230608"/>
<evidence type="ECO:0000256" key="8">
    <source>
        <dbReference type="ARBA" id="ARBA00022833"/>
    </source>
</evidence>
<comment type="cofactor">
    <cofactor evidence="1">
        <name>Zn(2+)</name>
        <dbReference type="ChEBI" id="CHEBI:29105"/>
    </cofactor>
</comment>
<dbReference type="Pfam" id="PF00246">
    <property type="entry name" value="Peptidase_M14"/>
    <property type="match status" value="1"/>
</dbReference>
<evidence type="ECO:0000256" key="6">
    <source>
        <dbReference type="ARBA" id="ARBA00022729"/>
    </source>
</evidence>
<dbReference type="PANTHER" id="PTHR11705">
    <property type="entry name" value="PROTEASE FAMILY M14 CARBOXYPEPTIDASE A,B"/>
    <property type="match status" value="1"/>
</dbReference>
<feature type="signal peptide" evidence="12">
    <location>
        <begin position="1"/>
        <end position="18"/>
    </location>
</feature>
<dbReference type="PROSITE" id="PS52035">
    <property type="entry name" value="PEPTIDASE_M14"/>
    <property type="match status" value="1"/>
</dbReference>
<feature type="domain" description="Peptidase M14" evidence="13">
    <location>
        <begin position="123"/>
        <end position="415"/>
    </location>
</feature>
<dbReference type="PANTHER" id="PTHR11705:SF140">
    <property type="entry name" value="FI02848P-RELATED"/>
    <property type="match status" value="1"/>
</dbReference>
<evidence type="ECO:0000256" key="11">
    <source>
        <dbReference type="PROSITE-ProRule" id="PRU01379"/>
    </source>
</evidence>
<dbReference type="GO" id="GO:0006508">
    <property type="term" value="P:proteolysis"/>
    <property type="evidence" value="ECO:0007669"/>
    <property type="project" value="UniProtKB-KW"/>
</dbReference>
<sequence length="426" mass="47798">MFLKLAVIATLCCTNALANFTSYEGYKVYEFTAENTTQQKTLENLAQNNAYDFFTLPRIFGLPIRVLVAPADQLQFQQTLETSQIAYTTVNENFGQSVEVERKLNSMYPKQRNSAPGSISFNVYQRYDAITAYLEELSKTYSSRVKVTSIGDSYEKRQLHAITITNGDGVANKNVILMDAGIHAREWIAPAAALYVIQQLVENYEQNSHLLANYDWIIVPLINPDGYEYSHTRDRLWRKTRKPVTIFCDGTDGNRNFDFHWGEIATSSHACASTFSGSSAFSEPETQALRDLMHSLSGRAKFYLSLHSFGNYLLYPWGYTSELPENWRDIDDIARAGATAIKTATGTDYTVGSTSNVLYPASGGSLDYALAKAKIPVPMVMELPSAGQQFDPPLSKIEELAFETWIGIKAIAEKIIEKYKLVDEEN</sequence>
<evidence type="ECO:0000256" key="3">
    <source>
        <dbReference type="ARBA" id="ARBA00022645"/>
    </source>
</evidence>
<evidence type="ECO:0000256" key="4">
    <source>
        <dbReference type="ARBA" id="ARBA00022670"/>
    </source>
</evidence>
<name>A0A6I9VIE2_BACDO</name>
<evidence type="ECO:0000256" key="12">
    <source>
        <dbReference type="SAM" id="SignalP"/>
    </source>
</evidence>
<feature type="active site" description="Proton donor/acceptor" evidence="11">
    <location>
        <position position="382"/>
    </location>
</feature>
<dbReference type="OrthoDB" id="3626597at2759"/>